<sequence>MSHGQLLYIYRVPKQKFKDIQGLSRTCHRFFKDLKVACKVETFLLNKTYRHLFFLCIISKDAKNRNHIENKKRRAHKKCRSF</sequence>
<accession>A0A131YCV5</accession>
<dbReference type="AlphaFoldDB" id="A0A131YCV5"/>
<reference evidence="1" key="1">
    <citation type="journal article" date="2016" name="Ticks Tick Borne Dis.">
        <title>De novo assembly and annotation of the salivary gland transcriptome of Rhipicephalus appendiculatus male and female ticks during blood feeding.</title>
        <authorList>
            <person name="de Castro M.H."/>
            <person name="de Klerk D."/>
            <person name="Pienaar R."/>
            <person name="Latif A.A."/>
            <person name="Rees D.J."/>
            <person name="Mans B.J."/>
        </authorList>
    </citation>
    <scope>NUCLEOTIDE SEQUENCE</scope>
    <source>
        <tissue evidence="1">Salivary glands</tissue>
    </source>
</reference>
<proteinExistence type="predicted"/>
<organism evidence="1">
    <name type="scientific">Rhipicephalus appendiculatus</name>
    <name type="common">Brown ear tick</name>
    <dbReference type="NCBI Taxonomy" id="34631"/>
    <lineage>
        <taxon>Eukaryota</taxon>
        <taxon>Metazoa</taxon>
        <taxon>Ecdysozoa</taxon>
        <taxon>Arthropoda</taxon>
        <taxon>Chelicerata</taxon>
        <taxon>Arachnida</taxon>
        <taxon>Acari</taxon>
        <taxon>Parasitiformes</taxon>
        <taxon>Ixodida</taxon>
        <taxon>Ixodoidea</taxon>
        <taxon>Ixodidae</taxon>
        <taxon>Rhipicephalinae</taxon>
        <taxon>Rhipicephalus</taxon>
        <taxon>Rhipicephalus</taxon>
    </lineage>
</organism>
<protein>
    <submittedName>
        <fullName evidence="1">Uncharacterized protein</fullName>
    </submittedName>
</protein>
<evidence type="ECO:0000313" key="1">
    <source>
        <dbReference type="EMBL" id="JAP76280.1"/>
    </source>
</evidence>
<dbReference type="EMBL" id="GEDV01012277">
    <property type="protein sequence ID" value="JAP76280.1"/>
    <property type="molecule type" value="Transcribed_RNA"/>
</dbReference>
<name>A0A131YCV5_RHIAP</name>